<dbReference type="InterPro" id="IPR051911">
    <property type="entry name" value="SDR_oxidoreductase"/>
</dbReference>
<dbReference type="SMART" id="SM00822">
    <property type="entry name" value="PKS_KR"/>
    <property type="match status" value="1"/>
</dbReference>
<organism evidence="7 8">
    <name type="scientific">Lasiosphaeria hispida</name>
    <dbReference type="NCBI Taxonomy" id="260671"/>
    <lineage>
        <taxon>Eukaryota</taxon>
        <taxon>Fungi</taxon>
        <taxon>Dikarya</taxon>
        <taxon>Ascomycota</taxon>
        <taxon>Pezizomycotina</taxon>
        <taxon>Sordariomycetes</taxon>
        <taxon>Sordariomycetidae</taxon>
        <taxon>Sordariales</taxon>
        <taxon>Lasiosphaeriaceae</taxon>
        <taxon>Lasiosphaeria</taxon>
    </lineage>
</organism>
<feature type="chain" id="PRO_5042489777" description="Ketoreductase domain-containing protein" evidence="5">
    <location>
        <begin position="23"/>
        <end position="302"/>
    </location>
</feature>
<dbReference type="PANTHER" id="PTHR43976:SF16">
    <property type="entry name" value="SHORT-CHAIN DEHYDROGENASE_REDUCTASE FAMILY PROTEIN"/>
    <property type="match status" value="1"/>
</dbReference>
<dbReference type="InterPro" id="IPR057326">
    <property type="entry name" value="KR_dom"/>
</dbReference>
<reference evidence="7" key="1">
    <citation type="journal article" date="2023" name="Mol. Phylogenet. Evol.">
        <title>Genome-scale phylogeny and comparative genomics of the fungal order Sordariales.</title>
        <authorList>
            <person name="Hensen N."/>
            <person name="Bonometti L."/>
            <person name="Westerberg I."/>
            <person name="Brannstrom I.O."/>
            <person name="Guillou S."/>
            <person name="Cros-Aarteil S."/>
            <person name="Calhoun S."/>
            <person name="Haridas S."/>
            <person name="Kuo A."/>
            <person name="Mondo S."/>
            <person name="Pangilinan J."/>
            <person name="Riley R."/>
            <person name="LaButti K."/>
            <person name="Andreopoulos B."/>
            <person name="Lipzen A."/>
            <person name="Chen C."/>
            <person name="Yan M."/>
            <person name="Daum C."/>
            <person name="Ng V."/>
            <person name="Clum A."/>
            <person name="Steindorff A."/>
            <person name="Ohm R.A."/>
            <person name="Martin F."/>
            <person name="Silar P."/>
            <person name="Natvig D.O."/>
            <person name="Lalanne C."/>
            <person name="Gautier V."/>
            <person name="Ament-Velasquez S.L."/>
            <person name="Kruys A."/>
            <person name="Hutchinson M.I."/>
            <person name="Powell A.J."/>
            <person name="Barry K."/>
            <person name="Miller A.N."/>
            <person name="Grigoriev I.V."/>
            <person name="Debuchy R."/>
            <person name="Gladieux P."/>
            <person name="Hiltunen Thoren M."/>
            <person name="Johannesson H."/>
        </authorList>
    </citation>
    <scope>NUCLEOTIDE SEQUENCE</scope>
    <source>
        <strain evidence="7">CBS 955.72</strain>
    </source>
</reference>
<dbReference type="PANTHER" id="PTHR43976">
    <property type="entry name" value="SHORT CHAIN DEHYDROGENASE"/>
    <property type="match status" value="1"/>
</dbReference>
<reference evidence="7" key="2">
    <citation type="submission" date="2023-06" db="EMBL/GenBank/DDBJ databases">
        <authorList>
            <consortium name="Lawrence Berkeley National Laboratory"/>
            <person name="Haridas S."/>
            <person name="Hensen N."/>
            <person name="Bonometti L."/>
            <person name="Westerberg I."/>
            <person name="Brannstrom I.O."/>
            <person name="Guillou S."/>
            <person name="Cros-Aarteil S."/>
            <person name="Calhoun S."/>
            <person name="Kuo A."/>
            <person name="Mondo S."/>
            <person name="Pangilinan J."/>
            <person name="Riley R."/>
            <person name="Labutti K."/>
            <person name="Andreopoulos B."/>
            <person name="Lipzen A."/>
            <person name="Chen C."/>
            <person name="Yanf M."/>
            <person name="Daum C."/>
            <person name="Ng V."/>
            <person name="Clum A."/>
            <person name="Steindorff A."/>
            <person name="Ohm R."/>
            <person name="Martin F."/>
            <person name="Silar P."/>
            <person name="Natvig D."/>
            <person name="Lalanne C."/>
            <person name="Gautier V."/>
            <person name="Ament-Velasquez S.L."/>
            <person name="Kruys A."/>
            <person name="Hutchinson M.I."/>
            <person name="Powell A.J."/>
            <person name="Barry K."/>
            <person name="Miller A.N."/>
            <person name="Grigoriev I.V."/>
            <person name="Debuchy R."/>
            <person name="Gladieux P."/>
            <person name="Thoren M.H."/>
            <person name="Johannesson H."/>
        </authorList>
    </citation>
    <scope>NUCLEOTIDE SEQUENCE</scope>
    <source>
        <strain evidence="7">CBS 955.72</strain>
    </source>
</reference>
<dbReference type="EMBL" id="JAUIQD010000006">
    <property type="protein sequence ID" value="KAK3346482.1"/>
    <property type="molecule type" value="Genomic_DNA"/>
</dbReference>
<dbReference type="Gene3D" id="3.40.50.720">
    <property type="entry name" value="NAD(P)-binding Rossmann-like Domain"/>
    <property type="match status" value="1"/>
</dbReference>
<dbReference type="PROSITE" id="PS00061">
    <property type="entry name" value="ADH_SHORT"/>
    <property type="match status" value="1"/>
</dbReference>
<evidence type="ECO:0000256" key="5">
    <source>
        <dbReference type="SAM" id="SignalP"/>
    </source>
</evidence>
<feature type="domain" description="Ketoreductase" evidence="6">
    <location>
        <begin position="4"/>
        <end position="184"/>
    </location>
</feature>
<keyword evidence="3" id="KW-0560">Oxidoreductase</keyword>
<keyword evidence="5" id="KW-0732">Signal</keyword>
<evidence type="ECO:0000313" key="7">
    <source>
        <dbReference type="EMBL" id="KAK3346482.1"/>
    </source>
</evidence>
<protein>
    <recommendedName>
        <fullName evidence="6">Ketoreductase domain-containing protein</fullName>
    </recommendedName>
</protein>
<evidence type="ECO:0000256" key="3">
    <source>
        <dbReference type="ARBA" id="ARBA00023002"/>
    </source>
</evidence>
<dbReference type="AlphaFoldDB" id="A0AAJ0HBE0"/>
<comment type="similarity">
    <text evidence="1 4">Belongs to the short-chain dehydrogenases/reductases (SDR) family.</text>
</comment>
<proteinExistence type="inferred from homology"/>
<dbReference type="InterPro" id="IPR020904">
    <property type="entry name" value="Sc_DH/Rdtase_CS"/>
</dbReference>
<dbReference type="InterPro" id="IPR002347">
    <property type="entry name" value="SDR_fam"/>
</dbReference>
<dbReference type="CDD" id="cd05374">
    <property type="entry name" value="17beta-HSD-like_SDR_c"/>
    <property type="match status" value="1"/>
</dbReference>
<keyword evidence="2" id="KW-0521">NADP</keyword>
<name>A0AAJ0HBE0_9PEZI</name>
<dbReference type="Pfam" id="PF00106">
    <property type="entry name" value="adh_short"/>
    <property type="match status" value="1"/>
</dbReference>
<dbReference type="GO" id="GO:0016491">
    <property type="term" value="F:oxidoreductase activity"/>
    <property type="evidence" value="ECO:0007669"/>
    <property type="project" value="UniProtKB-KW"/>
</dbReference>
<sequence length="302" mass="32288">MAPLIWLLTGCTSGSGLSLAHAISSRGDLVIATGRSITTRLPSPSSPGITLLDLDITSPLPLISSTITAALSIHGRIDVLVNNAGISRMASLEEMDEEMLRGVFEVNLFGAVKVTQAVLPHMRSQKQGTVVFVGAGMGWVGLPFLGGYSMSKAALSMFAESLQKEIAPLGLRSVIFEPGGFDSDLTVSREGEQFAQPPQVDEYVELFGKTFGSGGIPPSPGDISKLPEAIIDVVKGEGLAKDRPFPVRVVLGPDALDAVRQKCNEQLQLLDNWEDVSLSMMHEGRRETSRWLLDGCSILNKS</sequence>
<dbReference type="InterPro" id="IPR036291">
    <property type="entry name" value="NAD(P)-bd_dom_sf"/>
</dbReference>
<feature type="signal peptide" evidence="5">
    <location>
        <begin position="1"/>
        <end position="22"/>
    </location>
</feature>
<evidence type="ECO:0000256" key="1">
    <source>
        <dbReference type="ARBA" id="ARBA00006484"/>
    </source>
</evidence>
<gene>
    <name evidence="7" type="ORF">B0T25DRAFT_279341</name>
</gene>
<accession>A0AAJ0HBE0</accession>
<dbReference type="SUPFAM" id="SSF51735">
    <property type="entry name" value="NAD(P)-binding Rossmann-fold domains"/>
    <property type="match status" value="1"/>
</dbReference>
<evidence type="ECO:0000259" key="6">
    <source>
        <dbReference type="SMART" id="SM00822"/>
    </source>
</evidence>
<dbReference type="PRINTS" id="PR00080">
    <property type="entry name" value="SDRFAMILY"/>
</dbReference>
<dbReference type="PRINTS" id="PR00081">
    <property type="entry name" value="GDHRDH"/>
</dbReference>
<evidence type="ECO:0000256" key="2">
    <source>
        <dbReference type="ARBA" id="ARBA00022857"/>
    </source>
</evidence>
<dbReference type="Proteomes" id="UP001275084">
    <property type="component" value="Unassembled WGS sequence"/>
</dbReference>
<comment type="caution">
    <text evidence="7">The sequence shown here is derived from an EMBL/GenBank/DDBJ whole genome shotgun (WGS) entry which is preliminary data.</text>
</comment>
<evidence type="ECO:0000313" key="8">
    <source>
        <dbReference type="Proteomes" id="UP001275084"/>
    </source>
</evidence>
<evidence type="ECO:0000256" key="4">
    <source>
        <dbReference type="RuleBase" id="RU000363"/>
    </source>
</evidence>
<keyword evidence="8" id="KW-1185">Reference proteome</keyword>